<feature type="region of interest" description="Disordered" evidence="1">
    <location>
        <begin position="117"/>
        <end position="143"/>
    </location>
</feature>
<dbReference type="RefSeq" id="XP_056690236.1">
    <property type="nucleotide sequence ID" value="XM_056834258.1"/>
</dbReference>
<dbReference type="InterPro" id="IPR021109">
    <property type="entry name" value="Peptidase_aspartic_dom_sf"/>
</dbReference>
<organism evidence="2 3">
    <name type="scientific">Spinacia oleracea</name>
    <name type="common">Spinach</name>
    <dbReference type="NCBI Taxonomy" id="3562"/>
    <lineage>
        <taxon>Eukaryota</taxon>
        <taxon>Viridiplantae</taxon>
        <taxon>Streptophyta</taxon>
        <taxon>Embryophyta</taxon>
        <taxon>Tracheophyta</taxon>
        <taxon>Spermatophyta</taxon>
        <taxon>Magnoliopsida</taxon>
        <taxon>eudicotyledons</taxon>
        <taxon>Gunneridae</taxon>
        <taxon>Pentapetalae</taxon>
        <taxon>Caryophyllales</taxon>
        <taxon>Chenopodiaceae</taxon>
        <taxon>Chenopodioideae</taxon>
        <taxon>Anserineae</taxon>
        <taxon>Spinacia</taxon>
    </lineage>
</organism>
<feature type="compositionally biased region" description="Low complexity" evidence="1">
    <location>
        <begin position="121"/>
        <end position="135"/>
    </location>
</feature>
<reference evidence="2" key="1">
    <citation type="journal article" date="2021" name="Nat. Commun.">
        <title>Genomic analyses provide insights into spinach domestication and the genetic basis of agronomic traits.</title>
        <authorList>
            <person name="Cai X."/>
            <person name="Sun X."/>
            <person name="Xu C."/>
            <person name="Sun H."/>
            <person name="Wang X."/>
            <person name="Ge C."/>
            <person name="Zhang Z."/>
            <person name="Wang Q."/>
            <person name="Fei Z."/>
            <person name="Jiao C."/>
            <person name="Wang Q."/>
        </authorList>
    </citation>
    <scope>NUCLEOTIDE SEQUENCE [LARGE SCALE GENOMIC DNA]</scope>
    <source>
        <strain evidence="2">cv. Varoflay</strain>
    </source>
</reference>
<feature type="region of interest" description="Disordered" evidence="1">
    <location>
        <begin position="50"/>
        <end position="72"/>
    </location>
</feature>
<dbReference type="GeneID" id="130465484"/>
<feature type="compositionally biased region" description="Low complexity" evidence="1">
    <location>
        <begin position="54"/>
        <end position="72"/>
    </location>
</feature>
<sequence length="236" mass="26145">MANQGIADVVRQLAEVVQNLAQARQKPKNLRVNSVVYYLRGEADMWWQRGNNGGNRNNNNHNNNNGNGNQSGNNGLRSYVCRRCPMNHHGKDCDDNLVVCRFCSKLGHREFEFYSMHGKPNQNNNQNKDGNNNGNANGGGYNKGNAQGKLNVITMHEAETSSAVIAGLSEPEKIEVTIVTPTGSILKFTKIHNNVSLTIAKTIFSSNLIEFELGELDVILGMDWLAMLKAKIDCEK</sequence>
<evidence type="ECO:0008006" key="4">
    <source>
        <dbReference type="Google" id="ProtNLM"/>
    </source>
</evidence>
<evidence type="ECO:0000256" key="1">
    <source>
        <dbReference type="SAM" id="MobiDB-lite"/>
    </source>
</evidence>
<protein>
    <recommendedName>
        <fullName evidence="4">CCHC-type domain-containing protein</fullName>
    </recommendedName>
</protein>
<dbReference type="Proteomes" id="UP000813463">
    <property type="component" value="Chromosome 1"/>
</dbReference>
<accession>A0ABM3R3P0</accession>
<evidence type="ECO:0000313" key="2">
    <source>
        <dbReference type="Proteomes" id="UP000813463"/>
    </source>
</evidence>
<dbReference type="CDD" id="cd00303">
    <property type="entry name" value="retropepsin_like"/>
    <property type="match status" value="1"/>
</dbReference>
<proteinExistence type="predicted"/>
<evidence type="ECO:0000313" key="3">
    <source>
        <dbReference type="RefSeq" id="XP_056690236.1"/>
    </source>
</evidence>
<gene>
    <name evidence="3" type="primary">LOC130465484</name>
</gene>
<reference evidence="3" key="2">
    <citation type="submission" date="2025-08" db="UniProtKB">
        <authorList>
            <consortium name="RefSeq"/>
        </authorList>
    </citation>
    <scope>IDENTIFICATION</scope>
    <source>
        <tissue evidence="3">Leaf</tissue>
    </source>
</reference>
<dbReference type="Gene3D" id="2.40.70.10">
    <property type="entry name" value="Acid Proteases"/>
    <property type="match status" value="1"/>
</dbReference>
<name>A0ABM3R3P0_SPIOL</name>
<keyword evidence="2" id="KW-1185">Reference proteome</keyword>
<dbReference type="Pfam" id="PF08284">
    <property type="entry name" value="RVP_2"/>
    <property type="match status" value="1"/>
</dbReference>